<accession>A0A4C1XEM5</accession>
<evidence type="ECO:0000259" key="2">
    <source>
        <dbReference type="Pfam" id="PF17919"/>
    </source>
</evidence>
<dbReference type="STRING" id="151549.A0A4C1XEM5"/>
<name>A0A4C1XEM5_EUMVA</name>
<organism evidence="3 4">
    <name type="scientific">Eumeta variegata</name>
    <name type="common">Bagworm moth</name>
    <name type="synonym">Eumeta japonica</name>
    <dbReference type="NCBI Taxonomy" id="151549"/>
    <lineage>
        <taxon>Eukaryota</taxon>
        <taxon>Metazoa</taxon>
        <taxon>Ecdysozoa</taxon>
        <taxon>Arthropoda</taxon>
        <taxon>Hexapoda</taxon>
        <taxon>Insecta</taxon>
        <taxon>Pterygota</taxon>
        <taxon>Neoptera</taxon>
        <taxon>Endopterygota</taxon>
        <taxon>Lepidoptera</taxon>
        <taxon>Glossata</taxon>
        <taxon>Ditrysia</taxon>
        <taxon>Tineoidea</taxon>
        <taxon>Psychidae</taxon>
        <taxon>Oiketicinae</taxon>
        <taxon>Eumeta</taxon>
    </lineage>
</organism>
<dbReference type="SUPFAM" id="SSF56672">
    <property type="entry name" value="DNA/RNA polymerases"/>
    <property type="match status" value="1"/>
</dbReference>
<comment type="caution">
    <text evidence="3">The sequence shown here is derived from an EMBL/GenBank/DDBJ whole genome shotgun (WGS) entry which is preliminary data.</text>
</comment>
<dbReference type="Proteomes" id="UP000299102">
    <property type="component" value="Unassembled WGS sequence"/>
</dbReference>
<reference evidence="3 4" key="1">
    <citation type="journal article" date="2019" name="Commun. Biol.">
        <title>The bagworm genome reveals a unique fibroin gene that provides high tensile strength.</title>
        <authorList>
            <person name="Kono N."/>
            <person name="Nakamura H."/>
            <person name="Ohtoshi R."/>
            <person name="Tomita M."/>
            <person name="Numata K."/>
            <person name="Arakawa K."/>
        </authorList>
    </citation>
    <scope>NUCLEOTIDE SEQUENCE [LARGE SCALE GENOMIC DNA]</scope>
</reference>
<dbReference type="InterPro" id="IPR043128">
    <property type="entry name" value="Rev_trsase/Diguanyl_cyclase"/>
</dbReference>
<dbReference type="InterPro" id="IPR041577">
    <property type="entry name" value="RT_RNaseH_2"/>
</dbReference>
<dbReference type="OrthoDB" id="41323at2759"/>
<sequence length="171" mass="19424">MREYGMLINTSKCVFGAGNVTFLGYRISAKGTKPLEQKVESIKNFPIPKTVKKLRRFLEMINFYRRFMPDTARIQAPLNPLFTGSIKNSHSINIIEEALKAFNTCKDSLCHASLLAHSDYDAKLRLITNGSDTSLGAVLQRYKDGAWEFLTFYSHKLVRYSEIIPHTIANS</sequence>
<feature type="domain" description="Reverse transcriptase/retrotransposon-derived protein RNase H-like" evidence="2">
    <location>
        <begin position="96"/>
        <end position="158"/>
    </location>
</feature>
<evidence type="ECO:0000313" key="3">
    <source>
        <dbReference type="EMBL" id="GBP61540.1"/>
    </source>
</evidence>
<dbReference type="GO" id="GO:0003964">
    <property type="term" value="F:RNA-directed DNA polymerase activity"/>
    <property type="evidence" value="ECO:0007669"/>
    <property type="project" value="UniProtKB-EC"/>
</dbReference>
<dbReference type="PANTHER" id="PTHR33064">
    <property type="entry name" value="POL PROTEIN"/>
    <property type="match status" value="1"/>
</dbReference>
<evidence type="ECO:0000313" key="4">
    <source>
        <dbReference type="Proteomes" id="UP000299102"/>
    </source>
</evidence>
<protein>
    <recommendedName>
        <fullName evidence="1">RNA-directed DNA polymerase</fullName>
        <ecNumber evidence="1">2.7.7.49</ecNumber>
    </recommendedName>
</protein>
<evidence type="ECO:0000256" key="1">
    <source>
        <dbReference type="ARBA" id="ARBA00012493"/>
    </source>
</evidence>
<proteinExistence type="predicted"/>
<dbReference type="Pfam" id="PF17919">
    <property type="entry name" value="RT_RNaseH_2"/>
    <property type="match status" value="1"/>
</dbReference>
<dbReference type="AlphaFoldDB" id="A0A4C1XEM5"/>
<dbReference type="PANTHER" id="PTHR33064:SF37">
    <property type="entry name" value="RIBONUCLEASE H"/>
    <property type="match status" value="1"/>
</dbReference>
<dbReference type="EMBL" id="BGZK01000816">
    <property type="protein sequence ID" value="GBP61540.1"/>
    <property type="molecule type" value="Genomic_DNA"/>
</dbReference>
<dbReference type="Gene3D" id="3.30.70.270">
    <property type="match status" value="2"/>
</dbReference>
<dbReference type="InterPro" id="IPR043502">
    <property type="entry name" value="DNA/RNA_pol_sf"/>
</dbReference>
<keyword evidence="4" id="KW-1185">Reference proteome</keyword>
<gene>
    <name evidence="3" type="ORF">EVAR_44011_1</name>
</gene>
<dbReference type="FunFam" id="3.30.70.270:FF:000020">
    <property type="entry name" value="Transposon Tf2-6 polyprotein-like Protein"/>
    <property type="match status" value="1"/>
</dbReference>
<dbReference type="EC" id="2.7.7.49" evidence="1"/>
<dbReference type="InterPro" id="IPR051320">
    <property type="entry name" value="Viral_Replic_Matur_Polypro"/>
</dbReference>